<proteinExistence type="predicted"/>
<keyword evidence="2" id="KW-1185">Reference proteome</keyword>
<protein>
    <submittedName>
        <fullName evidence="1">41789_t:CDS:1</fullName>
    </submittedName>
</protein>
<gene>
    <name evidence="1" type="ORF">GMARGA_LOCUS17079</name>
</gene>
<evidence type="ECO:0000313" key="1">
    <source>
        <dbReference type="EMBL" id="CAG8757485.1"/>
    </source>
</evidence>
<name>A0ABN7VCH7_GIGMA</name>
<feature type="non-terminal residue" evidence="1">
    <location>
        <position position="1"/>
    </location>
</feature>
<evidence type="ECO:0000313" key="2">
    <source>
        <dbReference type="Proteomes" id="UP000789901"/>
    </source>
</evidence>
<comment type="caution">
    <text evidence="1">The sequence shown here is derived from an EMBL/GenBank/DDBJ whole genome shotgun (WGS) entry which is preliminary data.</text>
</comment>
<accession>A0ABN7VCH7</accession>
<dbReference type="Proteomes" id="UP000789901">
    <property type="component" value="Unassembled WGS sequence"/>
</dbReference>
<organism evidence="1 2">
    <name type="scientific">Gigaspora margarita</name>
    <dbReference type="NCBI Taxonomy" id="4874"/>
    <lineage>
        <taxon>Eukaryota</taxon>
        <taxon>Fungi</taxon>
        <taxon>Fungi incertae sedis</taxon>
        <taxon>Mucoromycota</taxon>
        <taxon>Glomeromycotina</taxon>
        <taxon>Glomeromycetes</taxon>
        <taxon>Diversisporales</taxon>
        <taxon>Gigasporaceae</taxon>
        <taxon>Gigaspora</taxon>
    </lineage>
</organism>
<dbReference type="EMBL" id="CAJVQB010012714">
    <property type="protein sequence ID" value="CAG8757485.1"/>
    <property type="molecule type" value="Genomic_DNA"/>
</dbReference>
<sequence>QLTNQDFESTLSNKMWKLYEKLLPESIDKEKRKNFVKKIERILNHEWPNFEIKVSTNVNRQQKINKLLETVIDLPDSILITFIEVIEKVTNEQLKYLETWNTFLNMLD</sequence>
<reference evidence="1 2" key="1">
    <citation type="submission" date="2021-06" db="EMBL/GenBank/DDBJ databases">
        <authorList>
            <person name="Kallberg Y."/>
            <person name="Tangrot J."/>
            <person name="Rosling A."/>
        </authorList>
    </citation>
    <scope>NUCLEOTIDE SEQUENCE [LARGE SCALE GENOMIC DNA]</scope>
    <source>
        <strain evidence="1 2">120-4 pot B 10/14</strain>
    </source>
</reference>